<dbReference type="Proteomes" id="UP000824120">
    <property type="component" value="Chromosome 3"/>
</dbReference>
<organism evidence="1 2">
    <name type="scientific">Solanum commersonii</name>
    <name type="common">Commerson's wild potato</name>
    <name type="synonym">Commerson's nightshade</name>
    <dbReference type="NCBI Taxonomy" id="4109"/>
    <lineage>
        <taxon>Eukaryota</taxon>
        <taxon>Viridiplantae</taxon>
        <taxon>Streptophyta</taxon>
        <taxon>Embryophyta</taxon>
        <taxon>Tracheophyta</taxon>
        <taxon>Spermatophyta</taxon>
        <taxon>Magnoliopsida</taxon>
        <taxon>eudicotyledons</taxon>
        <taxon>Gunneridae</taxon>
        <taxon>Pentapetalae</taxon>
        <taxon>asterids</taxon>
        <taxon>lamiids</taxon>
        <taxon>Solanales</taxon>
        <taxon>Solanaceae</taxon>
        <taxon>Solanoideae</taxon>
        <taxon>Solaneae</taxon>
        <taxon>Solanum</taxon>
    </lineage>
</organism>
<name>A0A9J5ZWB7_SOLCO</name>
<dbReference type="OrthoDB" id="1305621at2759"/>
<accession>A0A9J5ZWB7</accession>
<proteinExistence type="predicted"/>
<protein>
    <submittedName>
        <fullName evidence="1">Uncharacterized protein</fullName>
    </submittedName>
</protein>
<dbReference type="EMBL" id="JACXVP010000003">
    <property type="protein sequence ID" value="KAG5616645.1"/>
    <property type="molecule type" value="Genomic_DNA"/>
</dbReference>
<evidence type="ECO:0000313" key="1">
    <source>
        <dbReference type="EMBL" id="KAG5616645.1"/>
    </source>
</evidence>
<sequence>MERKDLYGRKSKDPTMTRNKFYLSYSRLLYYDEDNVYVKCYKLIGYPPEWPSSKKKRVFANQVGSYGNSKSGVNCSNDFETSTQCNRGTTQSNAGSHGSLPPYFTQEQYTQIIQMLSKASRTFTTMNANTAGCYLLLHLYFLLEVYSGIGEATTRLFAQYRSSSSTSKVNKAEPSRHPSLHRFAVMCNAT</sequence>
<evidence type="ECO:0000313" key="2">
    <source>
        <dbReference type="Proteomes" id="UP000824120"/>
    </source>
</evidence>
<gene>
    <name evidence="1" type="ORF">H5410_016469</name>
</gene>
<keyword evidence="2" id="KW-1185">Reference proteome</keyword>
<reference evidence="1 2" key="1">
    <citation type="submission" date="2020-09" db="EMBL/GenBank/DDBJ databases">
        <title>De no assembly of potato wild relative species, Solanum commersonii.</title>
        <authorList>
            <person name="Cho K."/>
        </authorList>
    </citation>
    <scope>NUCLEOTIDE SEQUENCE [LARGE SCALE GENOMIC DNA]</scope>
    <source>
        <strain evidence="1">LZ3.2</strain>
        <tissue evidence="1">Leaf</tissue>
    </source>
</reference>
<comment type="caution">
    <text evidence="1">The sequence shown here is derived from an EMBL/GenBank/DDBJ whole genome shotgun (WGS) entry which is preliminary data.</text>
</comment>
<dbReference type="AlphaFoldDB" id="A0A9J5ZWB7"/>